<protein>
    <submittedName>
        <fullName evidence="3">Uncharacterized protein</fullName>
    </submittedName>
</protein>
<evidence type="ECO:0000313" key="3">
    <source>
        <dbReference type="RefSeq" id="XP_030978735.1"/>
    </source>
</evidence>
<name>A0A6P8AV12_PYRGI</name>
<dbReference type="KEGG" id="pgri:PgNI_08592"/>
<dbReference type="GeneID" id="41963496"/>
<evidence type="ECO:0000256" key="1">
    <source>
        <dbReference type="SAM" id="MobiDB-lite"/>
    </source>
</evidence>
<keyword evidence="2" id="KW-1185">Reference proteome</keyword>
<sequence>MPAGSAPPRRNAKGGLDTVGSLWTADNPHVADLGRSAGEYHDDLLATAIGELLGCGTDSACEELAILKDASRAGIGQGGDQKADEKHLRASNKSGRRRP</sequence>
<evidence type="ECO:0000313" key="2">
    <source>
        <dbReference type="Proteomes" id="UP000515153"/>
    </source>
</evidence>
<dbReference type="RefSeq" id="XP_030978735.1">
    <property type="nucleotide sequence ID" value="XM_031128588.1"/>
</dbReference>
<gene>
    <name evidence="3" type="ORF">PgNI_08592</name>
</gene>
<organism evidence="2 3">
    <name type="scientific">Pyricularia grisea</name>
    <name type="common">Crabgrass-specific blast fungus</name>
    <name type="synonym">Magnaporthe grisea</name>
    <dbReference type="NCBI Taxonomy" id="148305"/>
    <lineage>
        <taxon>Eukaryota</taxon>
        <taxon>Fungi</taxon>
        <taxon>Dikarya</taxon>
        <taxon>Ascomycota</taxon>
        <taxon>Pezizomycotina</taxon>
        <taxon>Sordariomycetes</taxon>
        <taxon>Sordariomycetidae</taxon>
        <taxon>Magnaporthales</taxon>
        <taxon>Pyriculariaceae</taxon>
        <taxon>Pyricularia</taxon>
    </lineage>
</organism>
<dbReference type="AlphaFoldDB" id="A0A6P8AV12"/>
<reference evidence="2 3" key="1">
    <citation type="journal article" date="2019" name="Mol. Biol. Evol.">
        <title>Blast fungal genomes show frequent chromosomal changes, gene gains and losses, and effector gene turnover.</title>
        <authorList>
            <person name="Gomez Luciano L.B."/>
            <person name="Jason Tsai I."/>
            <person name="Chuma I."/>
            <person name="Tosa Y."/>
            <person name="Chen Y.H."/>
            <person name="Li J.Y."/>
            <person name="Li M.Y."/>
            <person name="Jade Lu M.Y."/>
            <person name="Nakayashiki H."/>
            <person name="Li W.H."/>
        </authorList>
    </citation>
    <scope>NUCLEOTIDE SEQUENCE [LARGE SCALE GENOMIC DNA]</scope>
    <source>
        <strain evidence="2 3">NI907</strain>
    </source>
</reference>
<feature type="region of interest" description="Disordered" evidence="1">
    <location>
        <begin position="74"/>
        <end position="99"/>
    </location>
</feature>
<accession>A0A6P8AV12</accession>
<feature type="region of interest" description="Disordered" evidence="1">
    <location>
        <begin position="1"/>
        <end position="20"/>
    </location>
</feature>
<proteinExistence type="predicted"/>
<reference evidence="3" key="3">
    <citation type="submission" date="2025-08" db="UniProtKB">
        <authorList>
            <consortium name="RefSeq"/>
        </authorList>
    </citation>
    <scope>IDENTIFICATION</scope>
    <source>
        <strain evidence="3">NI907</strain>
    </source>
</reference>
<dbReference type="Proteomes" id="UP000515153">
    <property type="component" value="Chromosome V"/>
</dbReference>
<reference evidence="3" key="2">
    <citation type="submission" date="2019-10" db="EMBL/GenBank/DDBJ databases">
        <authorList>
            <consortium name="NCBI Genome Project"/>
        </authorList>
    </citation>
    <scope>NUCLEOTIDE SEQUENCE</scope>
    <source>
        <strain evidence="3">NI907</strain>
    </source>
</reference>